<dbReference type="Pfam" id="PF07734">
    <property type="entry name" value="FBA_1"/>
    <property type="match status" value="1"/>
</dbReference>
<evidence type="ECO:0000313" key="2">
    <source>
        <dbReference type="EnsemblPlants" id="Kaladp0068s0196.1.v1.1.CDS.1"/>
    </source>
</evidence>
<dbReference type="SUPFAM" id="SSF81383">
    <property type="entry name" value="F-box domain"/>
    <property type="match status" value="1"/>
</dbReference>
<dbReference type="NCBIfam" id="TIGR01640">
    <property type="entry name" value="F_box_assoc_1"/>
    <property type="match status" value="1"/>
</dbReference>
<dbReference type="Proteomes" id="UP000594263">
    <property type="component" value="Unplaced"/>
</dbReference>
<dbReference type="AlphaFoldDB" id="A0A7N0UIC4"/>
<keyword evidence="3" id="KW-1185">Reference proteome</keyword>
<dbReference type="PANTHER" id="PTHR31672:SF13">
    <property type="entry name" value="F-BOX PROTEIN CPR30-LIKE"/>
    <property type="match status" value="1"/>
</dbReference>
<evidence type="ECO:0000259" key="1">
    <source>
        <dbReference type="PROSITE" id="PS50181"/>
    </source>
</evidence>
<feature type="domain" description="F-box" evidence="1">
    <location>
        <begin position="9"/>
        <end position="54"/>
    </location>
</feature>
<accession>A0A7N0UIC4</accession>
<dbReference type="InterPro" id="IPR050796">
    <property type="entry name" value="SCF_F-box_component"/>
</dbReference>
<proteinExistence type="predicted"/>
<dbReference type="Pfam" id="PF00646">
    <property type="entry name" value="F-box"/>
    <property type="match status" value="1"/>
</dbReference>
<dbReference type="InterPro" id="IPR036047">
    <property type="entry name" value="F-box-like_dom_sf"/>
</dbReference>
<dbReference type="OMA" id="WEITRND"/>
<dbReference type="SMART" id="SM00256">
    <property type="entry name" value="FBOX"/>
    <property type="match status" value="1"/>
</dbReference>
<sequence>MSDTEQPQEQQLPTIPHDVILDVLSRLPAKTLLRFRCVCKSWNSLTRDKNFTELHLKRATTDPSQKRVLLSVKPFWSIQYDNLDDFVKNRCNVIIRKDTPSALACLGSNKDFEIIGECNGLICIALRKPRKRSHHYRDPIERIFCLWNPSTGEGWEITRNDVANDKVVTRSMFSAACGHYNRFEVFRFGYDSTVDDYKIVRLVSHWSDNGVMQVEIFTVGRRTWMKKEVTREFDGFISMNTLNCSFLNGSFHWVMEKKIGEMLIRSFDLEKERVKEVIPLPHFSENRLVYAGRMSVAGGKLMLVTQLEDATTEIWVMDEYGVGTSWAKLVTLCKVPDVKFGNSLSPVCFSRNGGVLVCVNGYHYMMYDPRDKTYRRSHHLPLRNRPHMSVYVESLISPVRGSNAVG</sequence>
<dbReference type="Gene3D" id="1.20.1280.50">
    <property type="match status" value="1"/>
</dbReference>
<dbReference type="InterPro" id="IPR006527">
    <property type="entry name" value="F-box-assoc_dom_typ1"/>
</dbReference>
<dbReference type="Gramene" id="Kaladp0068s0196.1.v1.1">
    <property type="protein sequence ID" value="Kaladp0068s0196.1.v1.1.CDS.1"/>
    <property type="gene ID" value="Kaladp0068s0196.v1.1"/>
</dbReference>
<evidence type="ECO:0000313" key="3">
    <source>
        <dbReference type="Proteomes" id="UP000594263"/>
    </source>
</evidence>
<organism evidence="2 3">
    <name type="scientific">Kalanchoe fedtschenkoi</name>
    <name type="common">Lavender scallops</name>
    <name type="synonym">South American air plant</name>
    <dbReference type="NCBI Taxonomy" id="63787"/>
    <lineage>
        <taxon>Eukaryota</taxon>
        <taxon>Viridiplantae</taxon>
        <taxon>Streptophyta</taxon>
        <taxon>Embryophyta</taxon>
        <taxon>Tracheophyta</taxon>
        <taxon>Spermatophyta</taxon>
        <taxon>Magnoliopsida</taxon>
        <taxon>eudicotyledons</taxon>
        <taxon>Gunneridae</taxon>
        <taxon>Pentapetalae</taxon>
        <taxon>Saxifragales</taxon>
        <taxon>Crassulaceae</taxon>
        <taxon>Kalanchoe</taxon>
    </lineage>
</organism>
<dbReference type="CDD" id="cd22157">
    <property type="entry name" value="F-box_AtFBW1-like"/>
    <property type="match status" value="1"/>
</dbReference>
<dbReference type="EnsemblPlants" id="Kaladp0068s0196.1.v1.1">
    <property type="protein sequence ID" value="Kaladp0068s0196.1.v1.1.CDS.1"/>
    <property type="gene ID" value="Kaladp0068s0196.v1.1"/>
</dbReference>
<dbReference type="InterPro" id="IPR017451">
    <property type="entry name" value="F-box-assoc_interact_dom"/>
</dbReference>
<dbReference type="PANTHER" id="PTHR31672">
    <property type="entry name" value="BNACNNG10540D PROTEIN"/>
    <property type="match status" value="1"/>
</dbReference>
<name>A0A7N0UIC4_KALFE</name>
<dbReference type="PROSITE" id="PS50181">
    <property type="entry name" value="FBOX"/>
    <property type="match status" value="1"/>
</dbReference>
<reference evidence="2" key="1">
    <citation type="submission" date="2021-01" db="UniProtKB">
        <authorList>
            <consortium name="EnsemblPlants"/>
        </authorList>
    </citation>
    <scope>IDENTIFICATION</scope>
</reference>
<protein>
    <recommendedName>
        <fullName evidence="1">F-box domain-containing protein</fullName>
    </recommendedName>
</protein>
<dbReference type="InterPro" id="IPR001810">
    <property type="entry name" value="F-box_dom"/>
</dbReference>